<dbReference type="OrthoDB" id="9765084at2"/>
<reference evidence="1 2" key="1">
    <citation type="submission" date="2015-10" db="EMBL/GenBank/DDBJ databases">
        <title>Transcriptomic analysis of a linuron degrading triple-species bacterial consortium.</title>
        <authorList>
            <person name="Albers P."/>
        </authorList>
    </citation>
    <scope>NUCLEOTIDE SEQUENCE [LARGE SCALE GENOMIC DNA]</scope>
    <source>
        <strain evidence="1 2">WDL6</strain>
    </source>
</reference>
<name>A0A120CV82_HYPSL</name>
<dbReference type="SUPFAM" id="SSF53335">
    <property type="entry name" value="S-adenosyl-L-methionine-dependent methyltransferases"/>
    <property type="match status" value="1"/>
</dbReference>
<dbReference type="CDD" id="cd02440">
    <property type="entry name" value="AdoMet_MTases"/>
    <property type="match status" value="1"/>
</dbReference>
<accession>A0A120CV82</accession>
<dbReference type="Gene3D" id="3.40.50.150">
    <property type="entry name" value="Vaccinia Virus protein VP39"/>
    <property type="match status" value="1"/>
</dbReference>
<dbReference type="PANTHER" id="PTHR14614">
    <property type="entry name" value="HEPATOCELLULAR CARCINOMA-ASSOCIATED ANTIGEN"/>
    <property type="match status" value="1"/>
</dbReference>
<evidence type="ECO:0000313" key="1">
    <source>
        <dbReference type="EMBL" id="KWT67390.1"/>
    </source>
</evidence>
<evidence type="ECO:0000313" key="2">
    <source>
        <dbReference type="Proteomes" id="UP000059074"/>
    </source>
</evidence>
<sequence>MPITGATQPPPTEIAGVPLKVFSFEIGGRTWNVHAAEDHASLLAVSDDFVAFPFGLLLWESACALAQALTEDKDGFAGQSVLELGAGVGLPGIVARHLDADPVRQTDHISQALELCRLNAAANGVSGIELALANWDAWNDSRSYDLIIGSDVIYERQAHAPLAAILERNLAPDGRALFADPGRQDTPLFRQQMIERGWQVSSTAYPALSMFPSGPEVVTVDIIEVRR</sequence>
<evidence type="ECO:0008006" key="3">
    <source>
        <dbReference type="Google" id="ProtNLM"/>
    </source>
</evidence>
<organism evidence="1 2">
    <name type="scientific">Hyphomicrobium sulfonivorans</name>
    <dbReference type="NCBI Taxonomy" id="121290"/>
    <lineage>
        <taxon>Bacteria</taxon>
        <taxon>Pseudomonadati</taxon>
        <taxon>Pseudomonadota</taxon>
        <taxon>Alphaproteobacteria</taxon>
        <taxon>Hyphomicrobiales</taxon>
        <taxon>Hyphomicrobiaceae</taxon>
        <taxon>Hyphomicrobium</taxon>
    </lineage>
</organism>
<dbReference type="EMBL" id="LMTR01000065">
    <property type="protein sequence ID" value="KWT67390.1"/>
    <property type="molecule type" value="Genomic_DNA"/>
</dbReference>
<dbReference type="PANTHER" id="PTHR14614:SF132">
    <property type="entry name" value="PROTEIN-LYSINE METHYLTRANSFERASE C42C1.13"/>
    <property type="match status" value="1"/>
</dbReference>
<dbReference type="InterPro" id="IPR029063">
    <property type="entry name" value="SAM-dependent_MTases_sf"/>
</dbReference>
<proteinExistence type="predicted"/>
<gene>
    <name evidence="1" type="ORF">APY04_1955</name>
</gene>
<comment type="caution">
    <text evidence="1">The sequence shown here is derived from an EMBL/GenBank/DDBJ whole genome shotgun (WGS) entry which is preliminary data.</text>
</comment>
<dbReference type="InterPro" id="IPR019410">
    <property type="entry name" value="Methyltransf_16"/>
</dbReference>
<dbReference type="PATRIC" id="fig|121290.4.peg.3352"/>
<dbReference type="Proteomes" id="UP000059074">
    <property type="component" value="Unassembled WGS sequence"/>
</dbReference>
<protein>
    <recommendedName>
        <fullName evidence="3">SAM-dependent methyltransferase</fullName>
    </recommendedName>
</protein>
<keyword evidence="2" id="KW-1185">Reference proteome</keyword>
<dbReference type="AlphaFoldDB" id="A0A120CV82"/>
<dbReference type="Pfam" id="PF10294">
    <property type="entry name" value="Methyltransf_16"/>
    <property type="match status" value="1"/>
</dbReference>